<comment type="caution">
    <text evidence="1">The sequence shown here is derived from an EMBL/GenBank/DDBJ whole genome shotgun (WGS) entry which is preliminary data.</text>
</comment>
<evidence type="ECO:0000313" key="1">
    <source>
        <dbReference type="EMBL" id="MBB6050650.1"/>
    </source>
</evidence>
<protein>
    <submittedName>
        <fullName evidence="1">Uncharacterized protein</fullName>
    </submittedName>
</protein>
<reference evidence="1 2" key="1">
    <citation type="submission" date="2020-08" db="EMBL/GenBank/DDBJ databases">
        <title>Genomic Encyclopedia of Type Strains, Phase IV (KMG-IV): sequencing the most valuable type-strain genomes for metagenomic binning, comparative biology and taxonomic classification.</title>
        <authorList>
            <person name="Goeker M."/>
        </authorList>
    </citation>
    <scope>NUCLEOTIDE SEQUENCE [LARGE SCALE GENOMIC DNA]</scope>
    <source>
        <strain evidence="1 2">DSM 23562</strain>
    </source>
</reference>
<gene>
    <name evidence="1" type="ORF">HNQ39_002441</name>
</gene>
<dbReference type="AlphaFoldDB" id="A0A7W9SQM4"/>
<organism evidence="1 2">
    <name type="scientific">Armatimonas rosea</name>
    <dbReference type="NCBI Taxonomy" id="685828"/>
    <lineage>
        <taxon>Bacteria</taxon>
        <taxon>Bacillati</taxon>
        <taxon>Armatimonadota</taxon>
        <taxon>Armatimonadia</taxon>
        <taxon>Armatimonadales</taxon>
        <taxon>Armatimonadaceae</taxon>
        <taxon>Armatimonas</taxon>
    </lineage>
</organism>
<evidence type="ECO:0000313" key="2">
    <source>
        <dbReference type="Proteomes" id="UP000520814"/>
    </source>
</evidence>
<proteinExistence type="predicted"/>
<sequence length="73" mass="7733">MFTIEIHFANTSGLGISSLLCEMEGKSATDAILKTLASIKEGRPLARLDGTGFWLPVEQVGLISATPFQAPLA</sequence>
<accession>A0A7W9SQM4</accession>
<dbReference type="RefSeq" id="WP_184196011.1">
    <property type="nucleotide sequence ID" value="NZ_JACHGW010000002.1"/>
</dbReference>
<keyword evidence="2" id="KW-1185">Reference proteome</keyword>
<dbReference type="Proteomes" id="UP000520814">
    <property type="component" value="Unassembled WGS sequence"/>
</dbReference>
<dbReference type="EMBL" id="JACHGW010000002">
    <property type="protein sequence ID" value="MBB6050650.1"/>
    <property type="molecule type" value="Genomic_DNA"/>
</dbReference>
<name>A0A7W9SQM4_ARMRO</name>